<proteinExistence type="predicted"/>
<dbReference type="STRING" id="1244108.SAMN05444004_11016"/>
<organism evidence="1 2">
    <name type="scientific">Jannaschia faecimaris</name>
    <dbReference type="NCBI Taxonomy" id="1244108"/>
    <lineage>
        <taxon>Bacteria</taxon>
        <taxon>Pseudomonadati</taxon>
        <taxon>Pseudomonadota</taxon>
        <taxon>Alphaproteobacteria</taxon>
        <taxon>Rhodobacterales</taxon>
        <taxon>Roseobacteraceae</taxon>
        <taxon>Jannaschia</taxon>
    </lineage>
</organism>
<reference evidence="2" key="1">
    <citation type="submission" date="2016-10" db="EMBL/GenBank/DDBJ databases">
        <authorList>
            <person name="Varghese N."/>
            <person name="Submissions S."/>
        </authorList>
    </citation>
    <scope>NUCLEOTIDE SEQUENCE [LARGE SCALE GENOMIC DNA]</scope>
    <source>
        <strain evidence="2">DSM 100420</strain>
    </source>
</reference>
<accession>A0A1H3RXP5</accession>
<evidence type="ECO:0000313" key="1">
    <source>
        <dbReference type="EMBL" id="SDZ30464.1"/>
    </source>
</evidence>
<dbReference type="Proteomes" id="UP000198914">
    <property type="component" value="Unassembled WGS sequence"/>
</dbReference>
<dbReference type="AlphaFoldDB" id="A0A1H3RXP5"/>
<dbReference type="OrthoDB" id="7355053at2"/>
<evidence type="ECO:0000313" key="2">
    <source>
        <dbReference type="Proteomes" id="UP000198914"/>
    </source>
</evidence>
<sequence>MGLIRGLTAGSGAVETLGRAAQGIAEVFHPNATEGQRMGHAAQQAALAQLSEEFDMPARGWFDRCVDGLNRLPRPMLALGTLGLFVYAMVDPAGFARRMEGLAFVPDPLWWLLGAIVGFYFGARELHYVRRVPPTPRPAALHSSWHAADEETVAEVNPALGEWAAARD</sequence>
<name>A0A1H3RXP5_9RHOB</name>
<protein>
    <submittedName>
        <fullName evidence="1">Holin of 3TMs, for gene-transfer release</fullName>
    </submittedName>
</protein>
<dbReference type="EMBL" id="FNPX01000010">
    <property type="protein sequence ID" value="SDZ30464.1"/>
    <property type="molecule type" value="Genomic_DNA"/>
</dbReference>
<dbReference type="RefSeq" id="WP_092646108.1">
    <property type="nucleotide sequence ID" value="NZ_FNPX01000010.1"/>
</dbReference>
<dbReference type="InterPro" id="IPR021497">
    <property type="entry name" value="GTA_holin_3TM"/>
</dbReference>
<keyword evidence="2" id="KW-1185">Reference proteome</keyword>
<gene>
    <name evidence="1" type="ORF">SAMN05444004_11016</name>
</gene>
<dbReference type="Pfam" id="PF11351">
    <property type="entry name" value="GTA_holin_3TM"/>
    <property type="match status" value="1"/>
</dbReference>